<proteinExistence type="predicted"/>
<dbReference type="EMBL" id="JAZHXJ010002845">
    <property type="protein sequence ID" value="KAL1836413.1"/>
    <property type="molecule type" value="Genomic_DNA"/>
</dbReference>
<evidence type="ECO:0000256" key="1">
    <source>
        <dbReference type="SAM" id="MobiDB-lite"/>
    </source>
</evidence>
<reference evidence="2 3" key="1">
    <citation type="journal article" date="2024" name="Commun. Biol.">
        <title>Comparative genomic analysis of thermophilic fungi reveals convergent evolutionary adaptations and gene losses.</title>
        <authorList>
            <person name="Steindorff A.S."/>
            <person name="Aguilar-Pontes M.V."/>
            <person name="Robinson A.J."/>
            <person name="Andreopoulos B."/>
            <person name="LaButti K."/>
            <person name="Kuo A."/>
            <person name="Mondo S."/>
            <person name="Riley R."/>
            <person name="Otillar R."/>
            <person name="Haridas S."/>
            <person name="Lipzen A."/>
            <person name="Grimwood J."/>
            <person name="Schmutz J."/>
            <person name="Clum A."/>
            <person name="Reid I.D."/>
            <person name="Moisan M.C."/>
            <person name="Butler G."/>
            <person name="Nguyen T.T.M."/>
            <person name="Dewar K."/>
            <person name="Conant G."/>
            <person name="Drula E."/>
            <person name="Henrissat B."/>
            <person name="Hansel C."/>
            <person name="Singer S."/>
            <person name="Hutchinson M.I."/>
            <person name="de Vries R.P."/>
            <person name="Natvig D.O."/>
            <person name="Powell A.J."/>
            <person name="Tsang A."/>
            <person name="Grigoriev I.V."/>
        </authorList>
    </citation>
    <scope>NUCLEOTIDE SEQUENCE [LARGE SCALE GENOMIC DNA]</scope>
    <source>
        <strain evidence="2 3">ATCC 24622</strain>
    </source>
</reference>
<sequence>MAPPTSGPPGDGTLAGPEEARAEAAGDGAHEHKPDGAEAVVGVQAGAVDGVAHGAQAQRPVEADAVGDGPAEEAQEAHDAEDQRVGGVDQVRFLGAAGTQRVHGVPQAGGDEAHAADDEGIPQRRVIPGAVLASWGEVRRRGGGGGGEALSGSSWDNLDRHAGPTVLP</sequence>
<comment type="caution">
    <text evidence="2">The sequence shown here is derived from an EMBL/GenBank/DDBJ whole genome shotgun (WGS) entry which is preliminary data.</text>
</comment>
<evidence type="ECO:0000313" key="3">
    <source>
        <dbReference type="Proteomes" id="UP001586593"/>
    </source>
</evidence>
<organism evidence="2 3">
    <name type="scientific">Phialemonium thermophilum</name>
    <dbReference type="NCBI Taxonomy" id="223376"/>
    <lineage>
        <taxon>Eukaryota</taxon>
        <taxon>Fungi</taxon>
        <taxon>Dikarya</taxon>
        <taxon>Ascomycota</taxon>
        <taxon>Pezizomycotina</taxon>
        <taxon>Sordariomycetes</taxon>
        <taxon>Sordariomycetidae</taxon>
        <taxon>Cephalothecales</taxon>
        <taxon>Cephalothecaceae</taxon>
        <taxon>Phialemonium</taxon>
    </lineage>
</organism>
<evidence type="ECO:0000313" key="2">
    <source>
        <dbReference type="EMBL" id="KAL1836413.1"/>
    </source>
</evidence>
<feature type="region of interest" description="Disordered" evidence="1">
    <location>
        <begin position="1"/>
        <end position="168"/>
    </location>
</feature>
<feature type="compositionally biased region" description="Basic and acidic residues" evidence="1">
    <location>
        <begin position="18"/>
        <end position="36"/>
    </location>
</feature>
<keyword evidence="3" id="KW-1185">Reference proteome</keyword>
<accession>A0ABR3V3Q9</accession>
<gene>
    <name evidence="2" type="ORF">VTK73DRAFT_5071</name>
</gene>
<feature type="compositionally biased region" description="Low complexity" evidence="1">
    <location>
        <begin position="37"/>
        <end position="58"/>
    </location>
</feature>
<protein>
    <submittedName>
        <fullName evidence="2">Uncharacterized protein</fullName>
    </submittedName>
</protein>
<feature type="compositionally biased region" description="Basic and acidic residues" evidence="1">
    <location>
        <begin position="75"/>
        <end position="84"/>
    </location>
</feature>
<name>A0ABR3V3Q9_9PEZI</name>
<dbReference type="Proteomes" id="UP001586593">
    <property type="component" value="Unassembled WGS sequence"/>
</dbReference>